<dbReference type="Proteomes" id="UP000502699">
    <property type="component" value="Chromosome"/>
</dbReference>
<protein>
    <submittedName>
        <fullName evidence="1">DUF2939 domain-containing protein</fullName>
    </submittedName>
</protein>
<organism evidence="1 2">
    <name type="scientific">Caldichromatium japonicum</name>
    <dbReference type="NCBI Taxonomy" id="2699430"/>
    <lineage>
        <taxon>Bacteria</taxon>
        <taxon>Pseudomonadati</taxon>
        <taxon>Pseudomonadota</taxon>
        <taxon>Gammaproteobacteria</taxon>
        <taxon>Chromatiales</taxon>
        <taxon>Chromatiaceae</taxon>
        <taxon>Caldichromatium</taxon>
    </lineage>
</organism>
<proteinExistence type="predicted"/>
<dbReference type="Pfam" id="PF11159">
    <property type="entry name" value="DUF2939"/>
    <property type="match status" value="1"/>
</dbReference>
<dbReference type="InterPro" id="IPR021330">
    <property type="entry name" value="DUF2939"/>
</dbReference>
<dbReference type="EMBL" id="CP048029">
    <property type="protein sequence ID" value="QIK37912.1"/>
    <property type="molecule type" value="Genomic_DNA"/>
</dbReference>
<accession>A0A6G7VD82</accession>
<gene>
    <name evidence="1" type="ORF">GWK36_07835</name>
</gene>
<keyword evidence="2" id="KW-1185">Reference proteome</keyword>
<reference evidence="2" key="1">
    <citation type="submission" date="2020-01" db="EMBL/GenBank/DDBJ databases">
        <title>Caldichromatium gen. nov., sp. nov., a thermophilic purple sulfur bacterium member of the family Chromatiaceae isolated from Nakabusa hot spring, Japan.</title>
        <authorList>
            <person name="Saini M.K."/>
            <person name="Hanada S."/>
            <person name="Tank M."/>
        </authorList>
    </citation>
    <scope>NUCLEOTIDE SEQUENCE [LARGE SCALE GENOMIC DNA]</scope>
    <source>
        <strain evidence="2">No.7</strain>
    </source>
</reference>
<dbReference type="RefSeq" id="WP_166270675.1">
    <property type="nucleotide sequence ID" value="NZ_CP048029.1"/>
</dbReference>
<evidence type="ECO:0000313" key="2">
    <source>
        <dbReference type="Proteomes" id="UP000502699"/>
    </source>
</evidence>
<dbReference type="AlphaFoldDB" id="A0A6G7VD82"/>
<evidence type="ECO:0000313" key="1">
    <source>
        <dbReference type="EMBL" id="QIK37912.1"/>
    </source>
</evidence>
<dbReference type="KEGG" id="cjap:GWK36_07835"/>
<name>A0A6G7VD82_9GAMM</name>
<sequence length="162" mass="18107">MRLLGYVLLLLLIIYGLWPYYSLYRLDGALLRPDDTELAILVDLPAIRANYKARIAAGINTLLPPTTPQAQGVAGWIRQSAEQLGERALEQTITLDWVRQTLGEAVIRVTGQTSSPSLFDAVDFAFFESPDRFLVRLGRLGENATHLRLTRIGAGWRLTDII</sequence>